<dbReference type="InterPro" id="IPR047192">
    <property type="entry name" value="Euk_RPA1_DBD_C"/>
</dbReference>
<evidence type="ECO:0000256" key="6">
    <source>
        <dbReference type="ARBA" id="ARBA00022833"/>
    </source>
</evidence>
<dbReference type="OrthoDB" id="1751331at2759"/>
<dbReference type="SUPFAM" id="SSF50249">
    <property type="entry name" value="Nucleic acid-binding proteins"/>
    <property type="match status" value="3"/>
</dbReference>
<evidence type="ECO:0000256" key="7">
    <source>
        <dbReference type="ARBA" id="ARBA00023125"/>
    </source>
</evidence>
<dbReference type="GO" id="GO:0006310">
    <property type="term" value="P:DNA recombination"/>
    <property type="evidence" value="ECO:0007669"/>
    <property type="project" value="InterPro"/>
</dbReference>
<feature type="domain" description="Replication factor A C-terminal" evidence="12">
    <location>
        <begin position="476"/>
        <end position="613"/>
    </location>
</feature>
<dbReference type="PANTHER" id="PTHR47165:SF4">
    <property type="entry name" value="OS03G0429900 PROTEIN"/>
    <property type="match status" value="1"/>
</dbReference>
<dbReference type="GO" id="GO:0008270">
    <property type="term" value="F:zinc ion binding"/>
    <property type="evidence" value="ECO:0007669"/>
    <property type="project" value="UniProtKB-KW"/>
</dbReference>
<accession>L0AUS4</accession>
<dbReference type="Pfam" id="PF16900">
    <property type="entry name" value="REPA_OB_2"/>
    <property type="match status" value="1"/>
</dbReference>
<evidence type="ECO:0000256" key="3">
    <source>
        <dbReference type="ARBA" id="ARBA00022705"/>
    </source>
</evidence>
<dbReference type="KEGG" id="beq:BEWA_018210"/>
<dbReference type="InterPro" id="IPR031657">
    <property type="entry name" value="REPA_OB_2"/>
</dbReference>
<dbReference type="CDD" id="cd04475">
    <property type="entry name" value="RPA1_DBD_B"/>
    <property type="match status" value="1"/>
</dbReference>
<protein>
    <recommendedName>
        <fullName evidence="9">Replication protein A subunit</fullName>
    </recommendedName>
</protein>
<dbReference type="FunFam" id="2.40.50.140:FF:000041">
    <property type="entry name" value="Replication protein A subunit"/>
    <property type="match status" value="1"/>
</dbReference>
<evidence type="ECO:0000256" key="8">
    <source>
        <dbReference type="ARBA" id="ARBA00023242"/>
    </source>
</evidence>
<dbReference type="InterPro" id="IPR004591">
    <property type="entry name" value="Rfa1"/>
</dbReference>
<dbReference type="Pfam" id="PF01336">
    <property type="entry name" value="tRNA_anti-codon"/>
    <property type="match status" value="1"/>
</dbReference>
<feature type="domain" description="OB" evidence="11">
    <location>
        <begin position="211"/>
        <end position="273"/>
    </location>
</feature>
<evidence type="ECO:0000256" key="10">
    <source>
        <dbReference type="SAM" id="MobiDB-lite"/>
    </source>
</evidence>
<evidence type="ECO:0000256" key="4">
    <source>
        <dbReference type="ARBA" id="ARBA00022723"/>
    </source>
</evidence>
<feature type="region of interest" description="Disordered" evidence="10">
    <location>
        <begin position="153"/>
        <end position="183"/>
    </location>
</feature>
<keyword evidence="5 9" id="KW-0863">Zinc-finger</keyword>
<dbReference type="InterPro" id="IPR004365">
    <property type="entry name" value="NA-bd_OB_tRNA"/>
</dbReference>
<dbReference type="EMBL" id="CP001669">
    <property type="protein sequence ID" value="AFZ78978.1"/>
    <property type="molecule type" value="Genomic_DNA"/>
</dbReference>
<dbReference type="InterPro" id="IPR013955">
    <property type="entry name" value="Rep_factor-A_C"/>
</dbReference>
<organism evidence="14 15">
    <name type="scientific">Theileria equi strain WA</name>
    <dbReference type="NCBI Taxonomy" id="1537102"/>
    <lineage>
        <taxon>Eukaryota</taxon>
        <taxon>Sar</taxon>
        <taxon>Alveolata</taxon>
        <taxon>Apicomplexa</taxon>
        <taxon>Aconoidasida</taxon>
        <taxon>Piroplasmida</taxon>
        <taxon>Theileriidae</taxon>
        <taxon>Theileria</taxon>
    </lineage>
</organism>
<dbReference type="VEuPathDB" id="PiroplasmaDB:BEWA_018210"/>
<dbReference type="GO" id="GO:0006260">
    <property type="term" value="P:DNA replication"/>
    <property type="evidence" value="ECO:0007669"/>
    <property type="project" value="UniProtKB-KW"/>
</dbReference>
<evidence type="ECO:0000259" key="13">
    <source>
        <dbReference type="Pfam" id="PF16900"/>
    </source>
</evidence>
<dbReference type="FunFam" id="2.40.50.140:FF:000064">
    <property type="entry name" value="Replication protein A subunit"/>
    <property type="match status" value="1"/>
</dbReference>
<dbReference type="GO" id="GO:0005634">
    <property type="term" value="C:nucleus"/>
    <property type="evidence" value="ECO:0007669"/>
    <property type="project" value="UniProtKB-SubCell"/>
</dbReference>
<evidence type="ECO:0000313" key="14">
    <source>
        <dbReference type="EMBL" id="AFZ78978.1"/>
    </source>
</evidence>
<feature type="domain" description="Replication protein A OB" evidence="13">
    <location>
        <begin position="310"/>
        <end position="409"/>
    </location>
</feature>
<comment type="similarity">
    <text evidence="2 9">Belongs to the replication factor A protein 1 family.</text>
</comment>
<keyword evidence="4 9" id="KW-0479">Metal-binding</keyword>
<evidence type="ECO:0000256" key="1">
    <source>
        <dbReference type="ARBA" id="ARBA00004123"/>
    </source>
</evidence>
<keyword evidence="3 9" id="KW-0235">DNA replication</keyword>
<dbReference type="GeneID" id="15806930"/>
<keyword evidence="7 9" id="KW-0238">DNA-binding</keyword>
<reference evidence="14 15" key="1">
    <citation type="journal article" date="2012" name="BMC Genomics">
        <title>Comparative genomic analysis and phylogenetic position of Theileria equi.</title>
        <authorList>
            <person name="Kappmeyer L.S."/>
            <person name="Thiagarajan M."/>
            <person name="Herndon D.R."/>
            <person name="Ramsay J.D."/>
            <person name="Caler E."/>
            <person name="Djikeng A."/>
            <person name="Gillespie J.J."/>
            <person name="Lau A.O."/>
            <person name="Roalson E.H."/>
            <person name="Silva J.C."/>
            <person name="Silva M.G."/>
            <person name="Suarez C.E."/>
            <person name="Ueti M.W."/>
            <person name="Nene V.M."/>
            <person name="Mealey R.H."/>
            <person name="Knowles D.P."/>
            <person name="Brayton K.A."/>
        </authorList>
    </citation>
    <scope>NUCLEOTIDE SEQUENCE [LARGE SCALE GENOMIC DNA]</scope>
    <source>
        <strain evidence="14 15">WA</strain>
    </source>
</reference>
<dbReference type="AlphaFoldDB" id="L0AUS4"/>
<dbReference type="GO" id="GO:0006281">
    <property type="term" value="P:DNA repair"/>
    <property type="evidence" value="ECO:0007669"/>
    <property type="project" value="InterPro"/>
</dbReference>
<evidence type="ECO:0000259" key="11">
    <source>
        <dbReference type="Pfam" id="PF01336"/>
    </source>
</evidence>
<keyword evidence="8 9" id="KW-0539">Nucleus</keyword>
<dbReference type="GO" id="GO:0003677">
    <property type="term" value="F:DNA binding"/>
    <property type="evidence" value="ECO:0007669"/>
    <property type="project" value="UniProtKB-KW"/>
</dbReference>
<dbReference type="Gene3D" id="2.40.50.140">
    <property type="entry name" value="Nucleic acid-binding proteins"/>
    <property type="match status" value="3"/>
</dbReference>
<dbReference type="Proteomes" id="UP000031512">
    <property type="component" value="Chromosome 1"/>
</dbReference>
<sequence length="646" mass="72404">MSLPRCLSRDFFSTLAESVGKANEQYFQEVHETPNPIKLLCLQQSCIADNKYLIETLDGSVPVEFKHTCLALVPPTIDGDRQLVGKVISFTQYKIAPTKSRYLIVLTRITIIPGDYRHLIGHLIPALVYHPKLAVPQDPQNIHDMKQEKLVMPSSGPIRKPQEQPRTVKAVSGPYDSSKGAGKKTDISPVKITDLTLYTPKWLIHARVVYKTEIRKFNNQRGESQLFSADLCDAHGEIRAIFFGEAVTKWYSFLEEGQVYSISGGQLKPANKRFNALKHSCEMILDENSHIQLFQNDDKIPSICCTFTPLNQLDDIKIGESIDVIGVVVKTNDSQSIQQKGTGNVIEKKDVFIVDSTRTTICLTLWGNKTQALNGKGSDSHPVICLKGVKVNSWQGKKLDAQGSTQITIEPVIPEALELRKWWTNVKGKRIIDSPFNELCTLSHIVSATNQALQFKCKFDTVLTLFLAIDSNGMVFTTRALIEILRDNSFSWPACPGCRKRMVNEGDRWNCTRCNSSSSPIHLYMLTLKIVDGTSHLWVTAFTGVGESIMNGVKAFEAVTLAEKGGVDANGRNFSNLFEEARLSEFVFKIKATVENFMDEPKIKYVSFPHINLNQSQKIIKATPLHRDIKFVINDRIKGIKKLMAS</sequence>
<dbReference type="STRING" id="1537102.L0AUS4"/>
<dbReference type="PANTHER" id="PTHR47165">
    <property type="entry name" value="OS03G0429900 PROTEIN"/>
    <property type="match status" value="1"/>
</dbReference>
<evidence type="ECO:0000256" key="9">
    <source>
        <dbReference type="RuleBase" id="RU364130"/>
    </source>
</evidence>
<evidence type="ECO:0000259" key="12">
    <source>
        <dbReference type="Pfam" id="PF08646"/>
    </source>
</evidence>
<dbReference type="CDD" id="cd04474">
    <property type="entry name" value="RPA1_DBD_A"/>
    <property type="match status" value="1"/>
</dbReference>
<dbReference type="CDD" id="cd04476">
    <property type="entry name" value="RPA1_DBD_C"/>
    <property type="match status" value="1"/>
</dbReference>
<evidence type="ECO:0000256" key="5">
    <source>
        <dbReference type="ARBA" id="ARBA00022771"/>
    </source>
</evidence>
<dbReference type="RefSeq" id="XP_004828644.1">
    <property type="nucleotide sequence ID" value="XM_004828587.1"/>
</dbReference>
<name>L0AUS4_THEEQ</name>
<evidence type="ECO:0000313" key="15">
    <source>
        <dbReference type="Proteomes" id="UP000031512"/>
    </source>
</evidence>
<dbReference type="NCBIfam" id="TIGR00617">
    <property type="entry name" value="rpa1"/>
    <property type="match status" value="1"/>
</dbReference>
<dbReference type="Pfam" id="PF08646">
    <property type="entry name" value="Rep_fac-A_C"/>
    <property type="match status" value="1"/>
</dbReference>
<keyword evidence="15" id="KW-1185">Reference proteome</keyword>
<comment type="subcellular location">
    <subcellularLocation>
        <location evidence="1 9">Nucleus</location>
    </subcellularLocation>
</comment>
<dbReference type="eggNOG" id="KOG0851">
    <property type="taxonomic scope" value="Eukaryota"/>
</dbReference>
<evidence type="ECO:0000256" key="2">
    <source>
        <dbReference type="ARBA" id="ARBA00005690"/>
    </source>
</evidence>
<dbReference type="InterPro" id="IPR012340">
    <property type="entry name" value="NA-bd_OB-fold"/>
</dbReference>
<keyword evidence="6 9" id="KW-0862">Zinc</keyword>
<gene>
    <name evidence="14" type="ORF">BEWA_018210</name>
</gene>
<proteinExistence type="inferred from homology"/>